<dbReference type="PANTHER" id="PTHR43095">
    <property type="entry name" value="SUGAR KINASE"/>
    <property type="match status" value="1"/>
</dbReference>
<reference evidence="4" key="1">
    <citation type="journal article" date="2014" name="Front. Microbiol.">
        <title>High frequency of phylogenetically diverse reductive dehalogenase-homologous genes in deep subseafloor sedimentary metagenomes.</title>
        <authorList>
            <person name="Kawai M."/>
            <person name="Futagami T."/>
            <person name="Toyoda A."/>
            <person name="Takaki Y."/>
            <person name="Nishi S."/>
            <person name="Hori S."/>
            <person name="Arai W."/>
            <person name="Tsubouchi T."/>
            <person name="Morono Y."/>
            <person name="Uchiyama I."/>
            <person name="Ito T."/>
            <person name="Fujiyama A."/>
            <person name="Inagaki F."/>
            <person name="Takami H."/>
        </authorList>
    </citation>
    <scope>NUCLEOTIDE SEQUENCE</scope>
    <source>
        <strain evidence="4">Expedition CK06-06</strain>
    </source>
</reference>
<keyword evidence="1" id="KW-0808">Transferase</keyword>
<gene>
    <name evidence="4" type="ORF">S06H3_26117</name>
</gene>
<evidence type="ECO:0000259" key="3">
    <source>
        <dbReference type="Pfam" id="PF00370"/>
    </source>
</evidence>
<feature type="non-terminal residue" evidence="4">
    <location>
        <position position="250"/>
    </location>
</feature>
<dbReference type="GO" id="GO:0005975">
    <property type="term" value="P:carbohydrate metabolic process"/>
    <property type="evidence" value="ECO:0007669"/>
    <property type="project" value="InterPro"/>
</dbReference>
<dbReference type="PANTHER" id="PTHR43095:SF5">
    <property type="entry name" value="XYLULOSE KINASE"/>
    <property type="match status" value="1"/>
</dbReference>
<dbReference type="Pfam" id="PF00370">
    <property type="entry name" value="FGGY_N"/>
    <property type="match status" value="1"/>
</dbReference>
<dbReference type="EMBL" id="BARV01015072">
    <property type="protein sequence ID" value="GAI26540.1"/>
    <property type="molecule type" value="Genomic_DNA"/>
</dbReference>
<keyword evidence="2" id="KW-0418">Kinase</keyword>
<name>X1NID3_9ZZZZ</name>
<dbReference type="AlphaFoldDB" id="X1NID3"/>
<dbReference type="InterPro" id="IPR018484">
    <property type="entry name" value="FGGY_N"/>
</dbReference>
<protein>
    <recommendedName>
        <fullName evidence="3">Carbohydrate kinase FGGY N-terminal domain-containing protein</fullName>
    </recommendedName>
</protein>
<dbReference type="GO" id="GO:0016301">
    <property type="term" value="F:kinase activity"/>
    <property type="evidence" value="ECO:0007669"/>
    <property type="project" value="UniProtKB-KW"/>
</dbReference>
<evidence type="ECO:0000313" key="4">
    <source>
        <dbReference type="EMBL" id="GAI26540.1"/>
    </source>
</evidence>
<evidence type="ECO:0000256" key="1">
    <source>
        <dbReference type="ARBA" id="ARBA00022679"/>
    </source>
</evidence>
<sequence>MSRRGVILALDIGTTGFKLGLFDREGELIEMTNCFYPINAYDGDKADSDPERWWTGFLDCHKRLKSSLEDVEVMPMGVTTPGAMILDKEGNPLTPAVLFMDRRSPKQAQEIRDKIGEERLLSETANLPVPGGCTASTILWWRDNLPEVYKNGHIFAHTNTFFGARLTGKFGMDASTGSLTALFNTTRPEKGWNLEIVRELGIPEEKLPPFVNSWEAVGTLKPEMAKKLNLKAGIPVLMGGNDVACADLSV</sequence>
<organism evidence="4">
    <name type="scientific">marine sediment metagenome</name>
    <dbReference type="NCBI Taxonomy" id="412755"/>
    <lineage>
        <taxon>unclassified sequences</taxon>
        <taxon>metagenomes</taxon>
        <taxon>ecological metagenomes</taxon>
    </lineage>
</organism>
<proteinExistence type="predicted"/>
<accession>X1NID3</accession>
<dbReference type="SUPFAM" id="SSF53067">
    <property type="entry name" value="Actin-like ATPase domain"/>
    <property type="match status" value="1"/>
</dbReference>
<feature type="domain" description="Carbohydrate kinase FGGY N-terminal" evidence="3">
    <location>
        <begin position="6"/>
        <end position="247"/>
    </location>
</feature>
<dbReference type="InterPro" id="IPR050406">
    <property type="entry name" value="FGGY_Carb_Kinase"/>
</dbReference>
<evidence type="ECO:0000256" key="2">
    <source>
        <dbReference type="ARBA" id="ARBA00022777"/>
    </source>
</evidence>
<dbReference type="InterPro" id="IPR043129">
    <property type="entry name" value="ATPase_NBD"/>
</dbReference>
<dbReference type="Gene3D" id="3.30.420.40">
    <property type="match status" value="1"/>
</dbReference>
<comment type="caution">
    <text evidence="4">The sequence shown here is derived from an EMBL/GenBank/DDBJ whole genome shotgun (WGS) entry which is preliminary data.</text>
</comment>